<evidence type="ECO:0000256" key="7">
    <source>
        <dbReference type="ARBA" id="ARBA00023098"/>
    </source>
</evidence>
<evidence type="ECO:0000256" key="2">
    <source>
        <dbReference type="ARBA" id="ARBA00008668"/>
    </source>
</evidence>
<keyword evidence="5" id="KW-0378">Hydrolase</keyword>
<feature type="chain" id="PRO_5044835792" evidence="8">
    <location>
        <begin position="24"/>
        <end position="351"/>
    </location>
</feature>
<dbReference type="GO" id="GO:0005576">
    <property type="term" value="C:extracellular region"/>
    <property type="evidence" value="ECO:0007669"/>
    <property type="project" value="UniProtKB-SubCell"/>
</dbReference>
<evidence type="ECO:0000313" key="10">
    <source>
        <dbReference type="Proteomes" id="UP001603857"/>
    </source>
</evidence>
<comment type="subcellular location">
    <subcellularLocation>
        <location evidence="1">Secreted</location>
    </subcellularLocation>
</comment>
<dbReference type="InterPro" id="IPR051238">
    <property type="entry name" value="GDSL_esterase/lipase"/>
</dbReference>
<evidence type="ECO:0000256" key="8">
    <source>
        <dbReference type="SAM" id="SignalP"/>
    </source>
</evidence>
<evidence type="ECO:0000256" key="6">
    <source>
        <dbReference type="ARBA" id="ARBA00022963"/>
    </source>
</evidence>
<dbReference type="Gene3D" id="3.40.50.1110">
    <property type="entry name" value="SGNH hydrolase"/>
    <property type="match status" value="1"/>
</dbReference>
<dbReference type="CDD" id="cd01837">
    <property type="entry name" value="SGNH_plant_lipase_like"/>
    <property type="match status" value="1"/>
</dbReference>
<evidence type="ECO:0000313" key="9">
    <source>
        <dbReference type="EMBL" id="KAL2347925.1"/>
    </source>
</evidence>
<dbReference type="GO" id="GO:0016787">
    <property type="term" value="F:hydrolase activity"/>
    <property type="evidence" value="ECO:0007669"/>
    <property type="project" value="UniProtKB-KW"/>
</dbReference>
<feature type="signal peptide" evidence="8">
    <location>
        <begin position="1"/>
        <end position="23"/>
    </location>
</feature>
<organism evidence="9 10">
    <name type="scientific">Flemingia macrophylla</name>
    <dbReference type="NCBI Taxonomy" id="520843"/>
    <lineage>
        <taxon>Eukaryota</taxon>
        <taxon>Viridiplantae</taxon>
        <taxon>Streptophyta</taxon>
        <taxon>Embryophyta</taxon>
        <taxon>Tracheophyta</taxon>
        <taxon>Spermatophyta</taxon>
        <taxon>Magnoliopsida</taxon>
        <taxon>eudicotyledons</taxon>
        <taxon>Gunneridae</taxon>
        <taxon>Pentapetalae</taxon>
        <taxon>rosids</taxon>
        <taxon>fabids</taxon>
        <taxon>Fabales</taxon>
        <taxon>Fabaceae</taxon>
        <taxon>Papilionoideae</taxon>
        <taxon>50 kb inversion clade</taxon>
        <taxon>NPAAA clade</taxon>
        <taxon>indigoferoid/millettioid clade</taxon>
        <taxon>Phaseoleae</taxon>
        <taxon>Flemingia</taxon>
    </lineage>
</organism>
<comment type="caution">
    <text evidence="9">The sequence shown here is derived from an EMBL/GenBank/DDBJ whole genome shotgun (WGS) entry which is preliminary data.</text>
</comment>
<name>A0ABD1NIG7_9FABA</name>
<dbReference type="InterPro" id="IPR035669">
    <property type="entry name" value="SGNH_plant_lipase-like"/>
</dbReference>
<accession>A0ABD1NIG7</accession>
<comment type="similarity">
    <text evidence="2">Belongs to the 'GDSL' lipolytic enzyme family.</text>
</comment>
<dbReference type="EMBL" id="JBGMDY010000001">
    <property type="protein sequence ID" value="KAL2347925.1"/>
    <property type="molecule type" value="Genomic_DNA"/>
</dbReference>
<gene>
    <name evidence="9" type="ORF">Fmac_001925</name>
</gene>
<keyword evidence="7" id="KW-0443">Lipid metabolism</keyword>
<keyword evidence="10" id="KW-1185">Reference proteome</keyword>
<evidence type="ECO:0000256" key="5">
    <source>
        <dbReference type="ARBA" id="ARBA00022801"/>
    </source>
</evidence>
<sequence>MSSFKILWVILIILTHQALFANGMHYGKKLVPALYAFGDSSIDPGNNNNLNTPAKANAYPYGIDFNNCSTGRYSNGKTFADLIAISLGLPMPPPYLSLSETERYQLATGINYASGSCGILNSTKSGECLSLDKQIEYFTSTVKNDLPRTIHSKTKLRHYLATSIYLISIGPNDYMLNYLNPMGPNNILNPQEYANYLLEQLASRMKRIYDLGARKFVINSIGPIGCIPANVIRTQHSQDCNEDINEKIKPYSDKLPGKLKHLQTQLSGSLFSYLDSYNFFMKIRKSPEKFGFSNIWDSCIEGGKACENRKEYYFFDAAHNTEAATKIFADECFNGLKLCFPHNIKKLVHAH</sequence>
<keyword evidence="6" id="KW-0442">Lipid degradation</keyword>
<keyword evidence="4 8" id="KW-0732">Signal</keyword>
<dbReference type="GO" id="GO:0016042">
    <property type="term" value="P:lipid catabolic process"/>
    <property type="evidence" value="ECO:0007669"/>
    <property type="project" value="UniProtKB-KW"/>
</dbReference>
<keyword evidence="3" id="KW-0964">Secreted</keyword>
<dbReference type="PANTHER" id="PTHR45650:SF14">
    <property type="entry name" value="GDSL ESTERASE_LIPASE 7-LIKE"/>
    <property type="match status" value="1"/>
</dbReference>
<proteinExistence type="inferred from homology"/>
<evidence type="ECO:0000256" key="1">
    <source>
        <dbReference type="ARBA" id="ARBA00004613"/>
    </source>
</evidence>
<dbReference type="PANTHER" id="PTHR45650">
    <property type="entry name" value="GDSL-LIKE LIPASE/ACYLHYDROLASE-RELATED"/>
    <property type="match status" value="1"/>
</dbReference>
<reference evidence="9 10" key="1">
    <citation type="submission" date="2024-08" db="EMBL/GenBank/DDBJ databases">
        <title>Insights into the chromosomal genome structure of Flemingia macrophylla.</title>
        <authorList>
            <person name="Ding Y."/>
            <person name="Zhao Y."/>
            <person name="Bi W."/>
            <person name="Wu M."/>
            <person name="Zhao G."/>
            <person name="Gong Y."/>
            <person name="Li W."/>
            <person name="Zhang P."/>
        </authorList>
    </citation>
    <scope>NUCLEOTIDE SEQUENCE [LARGE SCALE GENOMIC DNA]</scope>
    <source>
        <strain evidence="9">DYQJB</strain>
        <tissue evidence="9">Leaf</tissue>
    </source>
</reference>
<evidence type="ECO:0000256" key="3">
    <source>
        <dbReference type="ARBA" id="ARBA00022525"/>
    </source>
</evidence>
<protein>
    <submittedName>
        <fullName evidence="9">Uncharacterized protein</fullName>
    </submittedName>
</protein>
<evidence type="ECO:0000256" key="4">
    <source>
        <dbReference type="ARBA" id="ARBA00022729"/>
    </source>
</evidence>
<dbReference type="InterPro" id="IPR036514">
    <property type="entry name" value="SGNH_hydro_sf"/>
</dbReference>
<dbReference type="AlphaFoldDB" id="A0ABD1NIG7"/>
<dbReference type="Pfam" id="PF00657">
    <property type="entry name" value="Lipase_GDSL"/>
    <property type="match status" value="1"/>
</dbReference>
<dbReference type="InterPro" id="IPR001087">
    <property type="entry name" value="GDSL"/>
</dbReference>
<dbReference type="Proteomes" id="UP001603857">
    <property type="component" value="Unassembled WGS sequence"/>
</dbReference>